<keyword evidence="4" id="KW-0812">Transmembrane</keyword>
<name>B8BDI0_ORYSI</name>
<dbReference type="GO" id="GO:0008422">
    <property type="term" value="F:beta-glucosidase activity"/>
    <property type="evidence" value="ECO:0007669"/>
    <property type="project" value="UniProtKB-ARBA"/>
</dbReference>
<dbReference type="Gramene" id="BGIOSGA029450-TA">
    <property type="protein sequence ID" value="BGIOSGA029450-PA"/>
    <property type="gene ID" value="BGIOSGA029450"/>
</dbReference>
<evidence type="ECO:0000256" key="2">
    <source>
        <dbReference type="ARBA" id="ARBA00023180"/>
    </source>
</evidence>
<evidence type="ECO:0000313" key="7">
    <source>
        <dbReference type="Proteomes" id="UP000007015"/>
    </source>
</evidence>
<feature type="signal peptide" evidence="5">
    <location>
        <begin position="1"/>
        <end position="22"/>
    </location>
</feature>
<dbReference type="GO" id="GO:0005975">
    <property type="term" value="P:carbohydrate metabolic process"/>
    <property type="evidence" value="ECO:0007669"/>
    <property type="project" value="InterPro"/>
</dbReference>
<dbReference type="PANTHER" id="PTHR10353">
    <property type="entry name" value="GLYCOSYL HYDROLASE"/>
    <property type="match status" value="1"/>
</dbReference>
<protein>
    <recommendedName>
        <fullName evidence="8">Beta-glucosidase</fullName>
    </recommendedName>
</protein>
<dbReference type="Proteomes" id="UP000007015">
    <property type="component" value="Chromosome 9"/>
</dbReference>
<keyword evidence="4" id="KW-0472">Membrane</keyword>
<evidence type="ECO:0000313" key="6">
    <source>
        <dbReference type="EMBL" id="EEC84873.1"/>
    </source>
</evidence>
<evidence type="ECO:0000256" key="3">
    <source>
        <dbReference type="RuleBase" id="RU003690"/>
    </source>
</evidence>
<evidence type="ECO:0008006" key="8">
    <source>
        <dbReference type="Google" id="ProtNLM"/>
    </source>
</evidence>
<dbReference type="InterPro" id="IPR017853">
    <property type="entry name" value="GH"/>
</dbReference>
<dbReference type="GO" id="GO:0004565">
    <property type="term" value="F:beta-galactosidase activity"/>
    <property type="evidence" value="ECO:0007669"/>
    <property type="project" value="UniProtKB-ARBA"/>
</dbReference>
<feature type="transmembrane region" description="Helical" evidence="4">
    <location>
        <begin position="46"/>
        <end position="67"/>
    </location>
</feature>
<evidence type="ECO:0000256" key="1">
    <source>
        <dbReference type="ARBA" id="ARBA00010838"/>
    </source>
</evidence>
<dbReference type="STRING" id="39946.B8BDI0"/>
<feature type="chain" id="PRO_5002865488" description="Beta-glucosidase" evidence="5">
    <location>
        <begin position="23"/>
        <end position="562"/>
    </location>
</feature>
<sequence length="562" mass="63304">MVRWHYLLPLAILLCLPIPSDAGGIAARDAAGFVEVDHGAGAGSGILRWAVGSVFAVFWVALIIGLVGGYMPDGSNADVSADQYHHYKEDVKLMYDMGLDAYRFSIAWPRLIPDGRGEINPKGLEYYNNLIDELIMHGIQPHVTIYHFDLPQALQDEYGGILSPRFIEDYSAYAEVCFKNFGDRVKHWATFNQPNIKPIGGFDAGDRPPRRCSYPFGTNCTGGDSSTEPYIVAHHLLLAHASAVSIYRQKYQQAIQGGQIGITLMVRWHEPYTDKTADAAAAIRMNEFHIGWFLHPLVHGDYPPVMRSRVGVRLPSITASDSEKIRGSFDFIGINHYYVIFVQSIDANEQKLRDYYIDAGVQGEDDKENIQCHSWSLGKVLNHLKLEYGNPPVMIHEMQAIQGGQIGITLMVRWHEPYTDKTADAAAAIRMNEFHIGWFLHPLVHGDYPPVMRSRVGGRLPSITASDSEKIRGSFDFIGINHYYVIFVQSIDANEQKLRDYYIDAGVQGYSDSPDIFGKINYNDDFRSEFLQGYLEALYLSVRQYNIEALEEYGKWNKQASG</sequence>
<keyword evidence="4" id="KW-1133">Transmembrane helix</keyword>
<evidence type="ECO:0000256" key="5">
    <source>
        <dbReference type="SAM" id="SignalP"/>
    </source>
</evidence>
<dbReference type="AlphaFoldDB" id="B8BDI0"/>
<dbReference type="InterPro" id="IPR001360">
    <property type="entry name" value="Glyco_hydro_1"/>
</dbReference>
<reference evidence="6 7" key="1">
    <citation type="journal article" date="2005" name="PLoS Biol.">
        <title>The genomes of Oryza sativa: a history of duplications.</title>
        <authorList>
            <person name="Yu J."/>
            <person name="Wang J."/>
            <person name="Lin W."/>
            <person name="Li S."/>
            <person name="Li H."/>
            <person name="Zhou J."/>
            <person name="Ni P."/>
            <person name="Dong W."/>
            <person name="Hu S."/>
            <person name="Zeng C."/>
            <person name="Zhang J."/>
            <person name="Zhang Y."/>
            <person name="Li R."/>
            <person name="Xu Z."/>
            <person name="Li S."/>
            <person name="Li X."/>
            <person name="Zheng H."/>
            <person name="Cong L."/>
            <person name="Lin L."/>
            <person name="Yin J."/>
            <person name="Geng J."/>
            <person name="Li G."/>
            <person name="Shi J."/>
            <person name="Liu J."/>
            <person name="Lv H."/>
            <person name="Li J."/>
            <person name="Wang J."/>
            <person name="Deng Y."/>
            <person name="Ran L."/>
            <person name="Shi X."/>
            <person name="Wang X."/>
            <person name="Wu Q."/>
            <person name="Li C."/>
            <person name="Ren X."/>
            <person name="Wang J."/>
            <person name="Wang X."/>
            <person name="Li D."/>
            <person name="Liu D."/>
            <person name="Zhang X."/>
            <person name="Ji Z."/>
            <person name="Zhao W."/>
            <person name="Sun Y."/>
            <person name="Zhang Z."/>
            <person name="Bao J."/>
            <person name="Han Y."/>
            <person name="Dong L."/>
            <person name="Ji J."/>
            <person name="Chen P."/>
            <person name="Wu S."/>
            <person name="Liu J."/>
            <person name="Xiao Y."/>
            <person name="Bu D."/>
            <person name="Tan J."/>
            <person name="Yang L."/>
            <person name="Ye C."/>
            <person name="Zhang J."/>
            <person name="Xu J."/>
            <person name="Zhou Y."/>
            <person name="Yu Y."/>
            <person name="Zhang B."/>
            <person name="Zhuang S."/>
            <person name="Wei H."/>
            <person name="Liu B."/>
            <person name="Lei M."/>
            <person name="Yu H."/>
            <person name="Li Y."/>
            <person name="Xu H."/>
            <person name="Wei S."/>
            <person name="He X."/>
            <person name="Fang L."/>
            <person name="Zhang Z."/>
            <person name="Zhang Y."/>
            <person name="Huang X."/>
            <person name="Su Z."/>
            <person name="Tong W."/>
            <person name="Li J."/>
            <person name="Tong Z."/>
            <person name="Li S."/>
            <person name="Ye J."/>
            <person name="Wang L."/>
            <person name="Fang L."/>
            <person name="Lei T."/>
            <person name="Chen C."/>
            <person name="Chen H."/>
            <person name="Xu Z."/>
            <person name="Li H."/>
            <person name="Huang H."/>
            <person name="Zhang F."/>
            <person name="Xu H."/>
            <person name="Li N."/>
            <person name="Zhao C."/>
            <person name="Li S."/>
            <person name="Dong L."/>
            <person name="Huang Y."/>
            <person name="Li L."/>
            <person name="Xi Y."/>
            <person name="Qi Q."/>
            <person name="Li W."/>
            <person name="Zhang B."/>
            <person name="Hu W."/>
            <person name="Zhang Y."/>
            <person name="Tian X."/>
            <person name="Jiao Y."/>
            <person name="Liang X."/>
            <person name="Jin J."/>
            <person name="Gao L."/>
            <person name="Zheng W."/>
            <person name="Hao B."/>
            <person name="Liu S."/>
            <person name="Wang W."/>
            <person name="Yuan L."/>
            <person name="Cao M."/>
            <person name="McDermott J."/>
            <person name="Samudrala R."/>
            <person name="Wang J."/>
            <person name="Wong G.K."/>
            <person name="Yang H."/>
        </authorList>
    </citation>
    <scope>NUCLEOTIDE SEQUENCE [LARGE SCALE GENOMIC DNA]</scope>
    <source>
        <strain evidence="7">cv. 93-11</strain>
    </source>
</reference>
<keyword evidence="2" id="KW-0325">Glycoprotein</keyword>
<dbReference type="PANTHER" id="PTHR10353:SF197">
    <property type="entry name" value="INACTIVE BETA-GLUCOSIDASE 33-RELATED"/>
    <property type="match status" value="1"/>
</dbReference>
<proteinExistence type="inferred from homology"/>
<dbReference type="SUPFAM" id="SSF51445">
    <property type="entry name" value="(Trans)glycosidases"/>
    <property type="match status" value="2"/>
</dbReference>
<keyword evidence="5" id="KW-0732">Signal</keyword>
<dbReference type="HOGENOM" id="CLU_485209_0_0_1"/>
<gene>
    <name evidence="6" type="ORF">OsI_32017</name>
</gene>
<dbReference type="Pfam" id="PF00232">
    <property type="entry name" value="Glyco_hydro_1"/>
    <property type="match status" value="2"/>
</dbReference>
<organism evidence="6 7">
    <name type="scientific">Oryza sativa subsp. indica</name>
    <name type="common">Rice</name>
    <dbReference type="NCBI Taxonomy" id="39946"/>
    <lineage>
        <taxon>Eukaryota</taxon>
        <taxon>Viridiplantae</taxon>
        <taxon>Streptophyta</taxon>
        <taxon>Embryophyta</taxon>
        <taxon>Tracheophyta</taxon>
        <taxon>Spermatophyta</taxon>
        <taxon>Magnoliopsida</taxon>
        <taxon>Liliopsida</taxon>
        <taxon>Poales</taxon>
        <taxon>Poaceae</taxon>
        <taxon>BOP clade</taxon>
        <taxon>Oryzoideae</taxon>
        <taxon>Oryzeae</taxon>
        <taxon>Oryzinae</taxon>
        <taxon>Oryza</taxon>
        <taxon>Oryza sativa</taxon>
    </lineage>
</organism>
<keyword evidence="7" id="KW-1185">Reference proteome</keyword>
<evidence type="ECO:0000256" key="4">
    <source>
        <dbReference type="SAM" id="Phobius"/>
    </source>
</evidence>
<dbReference type="Gene3D" id="3.20.20.80">
    <property type="entry name" value="Glycosidases"/>
    <property type="match status" value="2"/>
</dbReference>
<dbReference type="GO" id="GO:0033907">
    <property type="term" value="F:beta-D-fucosidase activity"/>
    <property type="evidence" value="ECO:0007669"/>
    <property type="project" value="UniProtKB-ARBA"/>
</dbReference>
<comment type="similarity">
    <text evidence="1 3">Belongs to the glycosyl hydrolase 1 family.</text>
</comment>
<dbReference type="EMBL" id="CM000134">
    <property type="protein sequence ID" value="EEC84873.1"/>
    <property type="molecule type" value="Genomic_DNA"/>
</dbReference>
<accession>B8BDI0</accession>